<name>W2S5H6_CYPE1</name>
<dbReference type="PANTHER" id="PTHR43283">
    <property type="entry name" value="BETA-LACTAMASE-RELATED"/>
    <property type="match status" value="1"/>
</dbReference>
<dbReference type="STRING" id="1220924.W2S5H6"/>
<dbReference type="HOGENOM" id="CLU_020027_11_1_1"/>
<dbReference type="Pfam" id="PF00144">
    <property type="entry name" value="Beta-lactamase"/>
    <property type="match status" value="1"/>
</dbReference>
<dbReference type="Proteomes" id="UP000030752">
    <property type="component" value="Unassembled WGS sequence"/>
</dbReference>
<dbReference type="SUPFAM" id="SSF56601">
    <property type="entry name" value="beta-lactamase/transpeptidase-like"/>
    <property type="match status" value="1"/>
</dbReference>
<evidence type="ECO:0000313" key="2">
    <source>
        <dbReference type="EMBL" id="ETN43204.1"/>
    </source>
</evidence>
<gene>
    <name evidence="2" type="ORF">HMPREF1541_02363</name>
</gene>
<dbReference type="InterPro" id="IPR012338">
    <property type="entry name" value="Beta-lactam/transpept-like"/>
</dbReference>
<evidence type="ECO:0000313" key="3">
    <source>
        <dbReference type="Proteomes" id="UP000030752"/>
    </source>
</evidence>
<dbReference type="GeneID" id="19969702"/>
<dbReference type="VEuPathDB" id="FungiDB:HMPREF1541_02363"/>
<keyword evidence="3" id="KW-1185">Reference proteome</keyword>
<proteinExistence type="predicted"/>
<dbReference type="AlphaFoldDB" id="W2S5H6"/>
<evidence type="ECO:0000259" key="1">
    <source>
        <dbReference type="Pfam" id="PF00144"/>
    </source>
</evidence>
<sequence length="415" mass="44898">MDSKLDAIFQKATAENALPGISAVVIDSKGNQLYHKAFGVNDISASSPTPYTTSTPALLWSCTKLVTSIAALQLLEQGKISIDDPVSKYVPKITDIPVMDGKDENGKVRTRPQKSEITIRHLFTHTAGFSYDFFHADTLQWRIEAGQQPAGYMATGKREVFDSPLIHEPGSAFHYGISVDWLGFVVEAISGLSLHDYCTKHIFEPLGMSNSSPLYQDGVDRLLVHVRGMSGKDPLTAMAELGPVASSEVFGGGHYLISTLDDYTKALAALMNKGTSPTNGATILKPETVSKYVFQDQLPTSASRADLVETKTTIPMLSNSGSLLPGKKLGWSCGLMLNLEDIPGGRRQNSGSWAGMGNLYYWLDPVGDRAGMVMTSVLPFYDETVLTLFEALEKVAYGGEVPSGAEAKTLFRVDA</sequence>
<dbReference type="PANTHER" id="PTHR43283:SF3">
    <property type="entry name" value="BETA-LACTAMASE FAMILY PROTEIN (AFU_ORTHOLOGUE AFUA_5G07500)"/>
    <property type="match status" value="1"/>
</dbReference>
<dbReference type="InParanoid" id="W2S5H6"/>
<reference evidence="2 3" key="1">
    <citation type="submission" date="2013-03" db="EMBL/GenBank/DDBJ databases">
        <title>The Genome Sequence of Phialophora europaea CBS 101466.</title>
        <authorList>
            <consortium name="The Broad Institute Genomics Platform"/>
            <person name="Cuomo C."/>
            <person name="de Hoog S."/>
            <person name="Gorbushina A."/>
            <person name="Walker B."/>
            <person name="Young S.K."/>
            <person name="Zeng Q."/>
            <person name="Gargeya S."/>
            <person name="Fitzgerald M."/>
            <person name="Haas B."/>
            <person name="Abouelleil A."/>
            <person name="Allen A.W."/>
            <person name="Alvarado L."/>
            <person name="Arachchi H.M."/>
            <person name="Berlin A.M."/>
            <person name="Chapman S.B."/>
            <person name="Gainer-Dewar J."/>
            <person name="Goldberg J."/>
            <person name="Griggs A."/>
            <person name="Gujja S."/>
            <person name="Hansen M."/>
            <person name="Howarth C."/>
            <person name="Imamovic A."/>
            <person name="Ireland A."/>
            <person name="Larimer J."/>
            <person name="McCowan C."/>
            <person name="Murphy C."/>
            <person name="Pearson M."/>
            <person name="Poon T.W."/>
            <person name="Priest M."/>
            <person name="Roberts A."/>
            <person name="Saif S."/>
            <person name="Shea T."/>
            <person name="Sisk P."/>
            <person name="Sykes S."/>
            <person name="Wortman J."/>
            <person name="Nusbaum C."/>
            <person name="Birren B."/>
        </authorList>
    </citation>
    <scope>NUCLEOTIDE SEQUENCE [LARGE SCALE GENOMIC DNA]</scope>
    <source>
        <strain evidence="2 3">CBS 101466</strain>
    </source>
</reference>
<organism evidence="2 3">
    <name type="scientific">Cyphellophora europaea (strain CBS 101466)</name>
    <name type="common">Phialophora europaea</name>
    <dbReference type="NCBI Taxonomy" id="1220924"/>
    <lineage>
        <taxon>Eukaryota</taxon>
        <taxon>Fungi</taxon>
        <taxon>Dikarya</taxon>
        <taxon>Ascomycota</taxon>
        <taxon>Pezizomycotina</taxon>
        <taxon>Eurotiomycetes</taxon>
        <taxon>Chaetothyriomycetidae</taxon>
        <taxon>Chaetothyriales</taxon>
        <taxon>Cyphellophoraceae</taxon>
        <taxon>Cyphellophora</taxon>
    </lineage>
</organism>
<dbReference type="OrthoDB" id="428260at2759"/>
<accession>W2S5H6</accession>
<dbReference type="eggNOG" id="ENOG502QQGR">
    <property type="taxonomic scope" value="Eukaryota"/>
</dbReference>
<feature type="domain" description="Beta-lactamase-related" evidence="1">
    <location>
        <begin position="5"/>
        <end position="379"/>
    </location>
</feature>
<dbReference type="EMBL" id="KB822718">
    <property type="protein sequence ID" value="ETN43204.1"/>
    <property type="molecule type" value="Genomic_DNA"/>
</dbReference>
<dbReference type="Gene3D" id="3.40.710.10">
    <property type="entry name" value="DD-peptidase/beta-lactamase superfamily"/>
    <property type="match status" value="1"/>
</dbReference>
<dbReference type="RefSeq" id="XP_008714940.1">
    <property type="nucleotide sequence ID" value="XM_008716718.1"/>
</dbReference>
<dbReference type="InterPro" id="IPR001466">
    <property type="entry name" value="Beta-lactam-related"/>
</dbReference>
<dbReference type="InterPro" id="IPR050789">
    <property type="entry name" value="Diverse_Enzym_Activities"/>
</dbReference>
<protein>
    <recommendedName>
        <fullName evidence="1">Beta-lactamase-related domain-containing protein</fullName>
    </recommendedName>
</protein>